<evidence type="ECO:0000313" key="3">
    <source>
        <dbReference type="EMBL" id="OGF12848.1"/>
    </source>
</evidence>
<dbReference type="InterPro" id="IPR024930">
    <property type="entry name" value="Skp_dom_sf"/>
</dbReference>
<evidence type="ECO:0000313" key="4">
    <source>
        <dbReference type="Proteomes" id="UP000177230"/>
    </source>
</evidence>
<dbReference type="Gene3D" id="3.30.910.20">
    <property type="entry name" value="Skp domain"/>
    <property type="match status" value="1"/>
</dbReference>
<dbReference type="InterPro" id="IPR005632">
    <property type="entry name" value="Chaperone_Skp"/>
</dbReference>
<gene>
    <name evidence="3" type="ORF">A2024_01595</name>
</gene>
<dbReference type="Proteomes" id="UP000177230">
    <property type="component" value="Unassembled WGS sequence"/>
</dbReference>
<dbReference type="GO" id="GO:0051082">
    <property type="term" value="F:unfolded protein binding"/>
    <property type="evidence" value="ECO:0007669"/>
    <property type="project" value="InterPro"/>
</dbReference>
<protein>
    <recommendedName>
        <fullName evidence="5">OmpH family outer membrane protein</fullName>
    </recommendedName>
</protein>
<dbReference type="GO" id="GO:0005829">
    <property type="term" value="C:cytosol"/>
    <property type="evidence" value="ECO:0007669"/>
    <property type="project" value="TreeGrafter"/>
</dbReference>
<dbReference type="EMBL" id="MFFM01000029">
    <property type="protein sequence ID" value="OGF12848.1"/>
    <property type="molecule type" value="Genomic_DNA"/>
</dbReference>
<evidence type="ECO:0008006" key="5">
    <source>
        <dbReference type="Google" id="ProtNLM"/>
    </source>
</evidence>
<dbReference type="PANTHER" id="PTHR35089:SF1">
    <property type="entry name" value="CHAPERONE PROTEIN SKP"/>
    <property type="match status" value="1"/>
</dbReference>
<dbReference type="SMART" id="SM00935">
    <property type="entry name" value="OmpH"/>
    <property type="match status" value="1"/>
</dbReference>
<keyword evidence="2" id="KW-0732">Signal</keyword>
<accession>A0A1F5REP7</accession>
<proteinExistence type="inferred from homology"/>
<dbReference type="GO" id="GO:0050821">
    <property type="term" value="P:protein stabilization"/>
    <property type="evidence" value="ECO:0007669"/>
    <property type="project" value="TreeGrafter"/>
</dbReference>
<sequence>MKIRYPREIFFLLLAVLFLPGSAYSQKVGYLDSKAVFAQYRGAADVRQEMNRVIEGWNKEISAKRKMVDSLDKSLELTDLVISSERRKAKKEEIALRKQELEAFVKEIFDPGGKADQKNRELSKPMAEKIGNVVKRVALDNNLLMVLDSSSGLVVYASKELDITEQVLEELAKEEGTAVKVLPSIALFPVWELDAEAIKRKFGKQAQEFIFTALERGQKLKPVAKKQVEDIVKDKGLSKSEVKEARGLEMAKILDASYMTLGQITQNLANNQITITIKVYNVERDQMIAEESEKVDGEGELVMGCESLAEKISQRISQQ</sequence>
<name>A0A1F5REP7_9BACT</name>
<comment type="caution">
    <text evidence="3">The sequence shown here is derived from an EMBL/GenBank/DDBJ whole genome shotgun (WGS) entry which is preliminary data.</text>
</comment>
<comment type="similarity">
    <text evidence="1">Belongs to the Skp family.</text>
</comment>
<dbReference type="SUPFAM" id="SSF111384">
    <property type="entry name" value="OmpH-like"/>
    <property type="match status" value="1"/>
</dbReference>
<dbReference type="Pfam" id="PF03938">
    <property type="entry name" value="OmpH"/>
    <property type="match status" value="1"/>
</dbReference>
<dbReference type="Gene3D" id="3.40.50.10610">
    <property type="entry name" value="ABC-type transport auxiliary lipoprotein component"/>
    <property type="match status" value="1"/>
</dbReference>
<reference evidence="3 4" key="1">
    <citation type="journal article" date="2016" name="Nat. Commun.">
        <title>Thousands of microbial genomes shed light on interconnected biogeochemical processes in an aquifer system.</title>
        <authorList>
            <person name="Anantharaman K."/>
            <person name="Brown C.T."/>
            <person name="Hug L.A."/>
            <person name="Sharon I."/>
            <person name="Castelle C.J."/>
            <person name="Probst A.J."/>
            <person name="Thomas B.C."/>
            <person name="Singh A."/>
            <person name="Wilkins M.J."/>
            <person name="Karaoz U."/>
            <person name="Brodie E.L."/>
            <person name="Williams K.H."/>
            <person name="Hubbard S.S."/>
            <person name="Banfield J.F."/>
        </authorList>
    </citation>
    <scope>NUCLEOTIDE SEQUENCE [LARGE SCALE GENOMIC DNA]</scope>
</reference>
<dbReference type="PANTHER" id="PTHR35089">
    <property type="entry name" value="CHAPERONE PROTEIN SKP"/>
    <property type="match status" value="1"/>
</dbReference>
<organism evidence="3 4">
    <name type="scientific">Candidatus Edwardsbacteria bacterium GWF2_54_11</name>
    <dbReference type="NCBI Taxonomy" id="1817851"/>
    <lineage>
        <taxon>Bacteria</taxon>
        <taxon>Candidatus Edwardsiibacteriota</taxon>
    </lineage>
</organism>
<dbReference type="AlphaFoldDB" id="A0A1F5REP7"/>
<evidence type="ECO:0000256" key="2">
    <source>
        <dbReference type="ARBA" id="ARBA00022729"/>
    </source>
</evidence>
<evidence type="ECO:0000256" key="1">
    <source>
        <dbReference type="ARBA" id="ARBA00009091"/>
    </source>
</evidence>